<feature type="active site" description="Charge relay system" evidence="8">
    <location>
        <position position="186"/>
    </location>
</feature>
<feature type="active site" description="Charge relay system" evidence="8">
    <location>
        <position position="384"/>
    </location>
</feature>
<dbReference type="PRINTS" id="PR00723">
    <property type="entry name" value="SUBTILISIN"/>
</dbReference>
<dbReference type="GO" id="GO:0019863">
    <property type="term" value="F:IgE binding"/>
    <property type="evidence" value="ECO:0007669"/>
    <property type="project" value="UniProtKB-ARBA"/>
</dbReference>
<dbReference type="PANTHER" id="PTHR43806:SF11">
    <property type="entry name" value="CEREVISIN-RELATED"/>
    <property type="match status" value="1"/>
</dbReference>
<dbReference type="InterPro" id="IPR015500">
    <property type="entry name" value="Peptidase_S8_subtilisin-rel"/>
</dbReference>
<evidence type="ECO:0000256" key="4">
    <source>
        <dbReference type="ARBA" id="ARBA00022801"/>
    </source>
</evidence>
<evidence type="ECO:0000256" key="6">
    <source>
        <dbReference type="ARBA" id="ARBA00023145"/>
    </source>
</evidence>
<dbReference type="eggNOG" id="KOG1153">
    <property type="taxonomic scope" value="Eukaryota"/>
</dbReference>
<dbReference type="HOGENOM" id="CLU_011263_1_4_1"/>
<dbReference type="EMBL" id="JH767569">
    <property type="protein sequence ID" value="EON64531.1"/>
    <property type="molecule type" value="Genomic_DNA"/>
</dbReference>
<keyword evidence="3 9" id="KW-0732">Signal</keyword>
<evidence type="ECO:0008006" key="14">
    <source>
        <dbReference type="Google" id="ProtNLM"/>
    </source>
</evidence>
<dbReference type="GO" id="GO:0005773">
    <property type="term" value="C:vacuole"/>
    <property type="evidence" value="ECO:0007669"/>
    <property type="project" value="GOC"/>
</dbReference>
<dbReference type="CDD" id="cd04077">
    <property type="entry name" value="Peptidases_S8_PCSK9_ProteinaseK_like"/>
    <property type="match status" value="1"/>
</dbReference>
<dbReference type="InterPro" id="IPR023828">
    <property type="entry name" value="Peptidase_S8_Ser-AS"/>
</dbReference>
<dbReference type="PROSITE" id="PS00137">
    <property type="entry name" value="SUBTILASE_HIS"/>
    <property type="match status" value="1"/>
</dbReference>
<keyword evidence="6" id="KW-0865">Zymogen</keyword>
<dbReference type="RefSeq" id="XP_007779848.1">
    <property type="nucleotide sequence ID" value="XM_007781658.1"/>
</dbReference>
<dbReference type="GO" id="GO:0030435">
    <property type="term" value="P:sporulation resulting in formation of a cellular spore"/>
    <property type="evidence" value="ECO:0007669"/>
    <property type="project" value="EnsemblFungi"/>
</dbReference>
<dbReference type="PANTHER" id="PTHR43806">
    <property type="entry name" value="PEPTIDASE S8"/>
    <property type="match status" value="1"/>
</dbReference>
<keyword evidence="5 8" id="KW-0720">Serine protease</keyword>
<dbReference type="InterPro" id="IPR022398">
    <property type="entry name" value="Peptidase_S8_His-AS"/>
</dbReference>
<feature type="domain" description="Peptidase S8/S53" evidence="10">
    <location>
        <begin position="177"/>
        <end position="429"/>
    </location>
</feature>
<dbReference type="GeneID" id="19901075"/>
<evidence type="ECO:0000256" key="5">
    <source>
        <dbReference type="ARBA" id="ARBA00022825"/>
    </source>
</evidence>
<comment type="similarity">
    <text evidence="1 8">Belongs to the peptidase S8 family.</text>
</comment>
<dbReference type="Gene3D" id="3.40.50.200">
    <property type="entry name" value="Peptidase S8/S53 domain"/>
    <property type="match status" value="1"/>
</dbReference>
<keyword evidence="2 8" id="KW-0645">Protease</keyword>
<dbReference type="GO" id="GO:0004252">
    <property type="term" value="F:serine-type endopeptidase activity"/>
    <property type="evidence" value="ECO:0007669"/>
    <property type="project" value="UniProtKB-UniRule"/>
</dbReference>
<evidence type="ECO:0000256" key="1">
    <source>
        <dbReference type="ARBA" id="ARBA00011073"/>
    </source>
</evidence>
<evidence type="ECO:0000256" key="3">
    <source>
        <dbReference type="ARBA" id="ARBA00022729"/>
    </source>
</evidence>
<dbReference type="PROSITE" id="PS00138">
    <property type="entry name" value="SUBTILASE_SER"/>
    <property type="match status" value="1"/>
</dbReference>
<reference evidence="13" key="1">
    <citation type="submission" date="2012-06" db="EMBL/GenBank/DDBJ databases">
        <title>The genome sequence of Coniosporium apollinis CBS 100218.</title>
        <authorList>
            <consortium name="The Broad Institute Genome Sequencing Platform"/>
            <person name="Cuomo C."/>
            <person name="Gorbushina A."/>
            <person name="Noack S."/>
            <person name="Walker B."/>
            <person name="Young S.K."/>
            <person name="Zeng Q."/>
            <person name="Gargeya S."/>
            <person name="Fitzgerald M."/>
            <person name="Haas B."/>
            <person name="Abouelleil A."/>
            <person name="Alvarado L."/>
            <person name="Arachchi H.M."/>
            <person name="Berlin A.M."/>
            <person name="Chapman S.B."/>
            <person name="Goldberg J."/>
            <person name="Griggs A."/>
            <person name="Gujja S."/>
            <person name="Hansen M."/>
            <person name="Howarth C."/>
            <person name="Imamovic A."/>
            <person name="Larimer J."/>
            <person name="McCowan C."/>
            <person name="Montmayeur A."/>
            <person name="Murphy C."/>
            <person name="Neiman D."/>
            <person name="Pearson M."/>
            <person name="Priest M."/>
            <person name="Roberts A."/>
            <person name="Saif S."/>
            <person name="Shea T."/>
            <person name="Sisk P."/>
            <person name="Sykes S."/>
            <person name="Wortman J."/>
            <person name="Nusbaum C."/>
            <person name="Birren B."/>
        </authorList>
    </citation>
    <scope>NUCLEOTIDE SEQUENCE [LARGE SCALE GENOMIC DNA]</scope>
    <source>
        <strain evidence="13">CBS 100218</strain>
    </source>
</reference>
<feature type="active site" description="Charge relay system" evidence="8">
    <location>
        <position position="218"/>
    </location>
</feature>
<dbReference type="AlphaFoldDB" id="R7YSA3"/>
<dbReference type="GO" id="GO:0000425">
    <property type="term" value="P:pexophagy"/>
    <property type="evidence" value="ECO:0007669"/>
    <property type="project" value="EnsemblFungi"/>
</dbReference>
<evidence type="ECO:0000256" key="2">
    <source>
        <dbReference type="ARBA" id="ARBA00022670"/>
    </source>
</evidence>
<dbReference type="PROSITE" id="PS51892">
    <property type="entry name" value="SUBTILASE"/>
    <property type="match status" value="1"/>
</dbReference>
<name>R7YSA3_CONA1</name>
<dbReference type="InterPro" id="IPR000209">
    <property type="entry name" value="Peptidase_S8/S53_dom"/>
</dbReference>
<evidence type="ECO:0000256" key="8">
    <source>
        <dbReference type="PROSITE-ProRule" id="PRU01240"/>
    </source>
</evidence>
<gene>
    <name evidence="12" type="ORF">W97_03764</name>
</gene>
<evidence type="ECO:0000313" key="13">
    <source>
        <dbReference type="Proteomes" id="UP000016924"/>
    </source>
</evidence>
<evidence type="ECO:0000256" key="9">
    <source>
        <dbReference type="SAM" id="SignalP"/>
    </source>
</evidence>
<organism evidence="12 13">
    <name type="scientific">Coniosporium apollinis (strain CBS 100218)</name>
    <name type="common">Rock-inhabiting black yeast</name>
    <dbReference type="NCBI Taxonomy" id="1168221"/>
    <lineage>
        <taxon>Eukaryota</taxon>
        <taxon>Fungi</taxon>
        <taxon>Dikarya</taxon>
        <taxon>Ascomycota</taxon>
        <taxon>Pezizomycotina</taxon>
        <taxon>Dothideomycetes</taxon>
        <taxon>Dothideomycetes incertae sedis</taxon>
        <taxon>Coniosporium</taxon>
    </lineage>
</organism>
<dbReference type="FunFam" id="3.40.50.200:FF:000007">
    <property type="entry name" value="Subtilisin-like serine protease"/>
    <property type="match status" value="1"/>
</dbReference>
<dbReference type="GO" id="GO:0007039">
    <property type="term" value="P:protein catabolic process in the vacuole"/>
    <property type="evidence" value="ECO:0007669"/>
    <property type="project" value="EnsemblFungi"/>
</dbReference>
<protein>
    <recommendedName>
        <fullName evidence="14">Cerevisin</fullName>
    </recommendedName>
</protein>
<dbReference type="InterPro" id="IPR010259">
    <property type="entry name" value="S8pro/Inhibitor_I9"/>
</dbReference>
<keyword evidence="13" id="KW-1185">Reference proteome</keyword>
<keyword evidence="7" id="KW-0325">Glycoprotein</keyword>
<evidence type="ECO:0000256" key="7">
    <source>
        <dbReference type="ARBA" id="ARBA00023180"/>
    </source>
</evidence>
<sequence length="537" mass="57239">MKAAWCLSLLPLLASASPVSVGTIHKDAAPILSSVNSKEVPNSYIVVFKKHVKHTDAAKHHDWVQTLHLSSQDARTELRKRSQLPMAADEFEGLKHTYNIAGALLGYSGHFDDETIEQVRRHPDVEYIEKDSEVHTLEGDKEAELEKNAPWGLARISHRNSLSFGTFNKYLYSADGGEGVDVYVIDTGTNVKHVDFGGRAHWGKTIPSGDADEDGNGHGTHCSGTVAGKKYGVAKKANVYAVKVLRSNGSGTMSDVVKGVEWAAEAHIKAVDDAKKGKKKGFKGSAANMSLGGGKSPTLDQAVNAAVDVGIHFAVAAGNDNADSCNYSPAAAAKAVTVGASTLADERAYFSNFGKCNDIFAPGLNIQSTWIGSDHAINTISGTSMASPHIAGLLAYLLSLQPAKDSAFAVADITPKKLKENLISIATEGVLDNVPSNTKNILAWNGGGSSNYTDIVHKGSYSIKRESSDNTVTITIPSVESVEESLTSVGHEVASGSKHLASQVEKLSEKIEDFVTEEMEELIEEFERGLKAHKASA</sequence>
<keyword evidence="4 8" id="KW-0378">Hydrolase</keyword>
<evidence type="ECO:0000313" key="12">
    <source>
        <dbReference type="EMBL" id="EON64531.1"/>
    </source>
</evidence>
<accession>R7YSA3</accession>
<feature type="domain" description="Inhibitor I9" evidence="11">
    <location>
        <begin position="43"/>
        <end position="136"/>
    </location>
</feature>
<dbReference type="OrthoDB" id="206201at2759"/>
<dbReference type="Proteomes" id="UP000016924">
    <property type="component" value="Unassembled WGS sequence"/>
</dbReference>
<dbReference type="Pfam" id="PF00082">
    <property type="entry name" value="Peptidase_S8"/>
    <property type="match status" value="1"/>
</dbReference>
<dbReference type="Gene3D" id="3.30.70.80">
    <property type="entry name" value="Peptidase S8 propeptide/proteinase inhibitor I9"/>
    <property type="match status" value="1"/>
</dbReference>
<dbReference type="SUPFAM" id="SSF52743">
    <property type="entry name" value="Subtilisin-like"/>
    <property type="match status" value="1"/>
</dbReference>
<evidence type="ECO:0000259" key="11">
    <source>
        <dbReference type="Pfam" id="PF05922"/>
    </source>
</evidence>
<dbReference type="Pfam" id="PF05922">
    <property type="entry name" value="Inhibitor_I9"/>
    <property type="match status" value="1"/>
</dbReference>
<dbReference type="InterPro" id="IPR034193">
    <property type="entry name" value="PCSK9_ProteinaseK-like"/>
</dbReference>
<dbReference type="InterPro" id="IPR036852">
    <property type="entry name" value="Peptidase_S8/S53_dom_sf"/>
</dbReference>
<dbReference type="STRING" id="1168221.R7YSA3"/>
<dbReference type="GO" id="GO:0006508">
    <property type="term" value="P:proteolysis"/>
    <property type="evidence" value="ECO:0007669"/>
    <property type="project" value="UniProtKB-KW"/>
</dbReference>
<dbReference type="OMA" id="RHPDVDY"/>
<proteinExistence type="inferred from homology"/>
<evidence type="ECO:0000259" key="10">
    <source>
        <dbReference type="Pfam" id="PF00082"/>
    </source>
</evidence>
<dbReference type="InterPro" id="IPR037045">
    <property type="entry name" value="S8pro/Inhibitor_I9_sf"/>
</dbReference>
<dbReference type="InterPro" id="IPR050131">
    <property type="entry name" value="Peptidase_S8_subtilisin-like"/>
</dbReference>
<feature type="signal peptide" evidence="9">
    <location>
        <begin position="1"/>
        <end position="16"/>
    </location>
</feature>
<dbReference type="FunFam" id="3.30.70.80:FF:000006">
    <property type="entry name" value="Autophagic serine protease Alp2"/>
    <property type="match status" value="1"/>
</dbReference>
<feature type="chain" id="PRO_5004461072" description="Cerevisin" evidence="9">
    <location>
        <begin position="17"/>
        <end position="537"/>
    </location>
</feature>